<gene>
    <name evidence="1" type="ORF">F5148DRAFT_339560</name>
</gene>
<proteinExistence type="predicted"/>
<accession>A0ACC0U222</accession>
<evidence type="ECO:0000313" key="1">
    <source>
        <dbReference type="EMBL" id="KAI9457895.1"/>
    </source>
</evidence>
<evidence type="ECO:0000313" key="2">
    <source>
        <dbReference type="Proteomes" id="UP001207468"/>
    </source>
</evidence>
<keyword evidence="2" id="KW-1185">Reference proteome</keyword>
<reference evidence="1" key="1">
    <citation type="submission" date="2021-03" db="EMBL/GenBank/DDBJ databases">
        <title>Evolutionary priming and transition to the ectomycorrhizal habit in an iconic lineage of mushroom-forming fungi: is preadaptation a requirement?</title>
        <authorList>
            <consortium name="DOE Joint Genome Institute"/>
            <person name="Looney B.P."/>
            <person name="Miyauchi S."/>
            <person name="Morin E."/>
            <person name="Drula E."/>
            <person name="Courty P.E."/>
            <person name="Chicoki N."/>
            <person name="Fauchery L."/>
            <person name="Kohler A."/>
            <person name="Kuo A."/>
            <person name="LaButti K."/>
            <person name="Pangilinan J."/>
            <person name="Lipzen A."/>
            <person name="Riley R."/>
            <person name="Andreopoulos W."/>
            <person name="He G."/>
            <person name="Johnson J."/>
            <person name="Barry K.W."/>
            <person name="Grigoriev I.V."/>
            <person name="Nagy L."/>
            <person name="Hibbett D."/>
            <person name="Henrissat B."/>
            <person name="Matheny P.B."/>
            <person name="Labbe J."/>
            <person name="Martin A.F."/>
        </authorList>
    </citation>
    <scope>NUCLEOTIDE SEQUENCE</scope>
    <source>
        <strain evidence="1">BPL698</strain>
    </source>
</reference>
<dbReference type="Proteomes" id="UP001207468">
    <property type="component" value="Unassembled WGS sequence"/>
</dbReference>
<name>A0ACC0U222_9AGAM</name>
<protein>
    <submittedName>
        <fullName evidence="1">Uncharacterized protein</fullName>
    </submittedName>
</protein>
<dbReference type="EMBL" id="JAGFNK010000216">
    <property type="protein sequence ID" value="KAI9457895.1"/>
    <property type="molecule type" value="Genomic_DNA"/>
</dbReference>
<organism evidence="1 2">
    <name type="scientific">Russula earlei</name>
    <dbReference type="NCBI Taxonomy" id="71964"/>
    <lineage>
        <taxon>Eukaryota</taxon>
        <taxon>Fungi</taxon>
        <taxon>Dikarya</taxon>
        <taxon>Basidiomycota</taxon>
        <taxon>Agaricomycotina</taxon>
        <taxon>Agaricomycetes</taxon>
        <taxon>Russulales</taxon>
        <taxon>Russulaceae</taxon>
        <taxon>Russula</taxon>
    </lineage>
</organism>
<sequence length="391" mass="43399">MSLSLGPSRFLSRLRPTTVHNHKIELALEWWLASGRMYMTLYLYMPLYMYIAMLCAPPFMCDLYKYASCYPSSRIVACRLPRPPAVVHSFYTTILFIRMFPETAAPSLLFISSLVSLILIFAQLSSLHKSQWDVYNAQGFRRLLALSVTLLIVFLSALSGTLGLIACQAWRTGDRSRATRAGIGGKIVIITLQSGLSVYIMFLLNLKALVEPIPSQCIGILTLGNVRIFTAVMSSPLIAITVLSIVFAVLQEDYPAARLPALCWLLFFIPLSCVSTLLYLFIRRAKEYSIIARMWLVLAVGHACGALSAACALVGKGDFQAPTSLFDAFWITCVTFALHSCVVPSPRPSLRLLPYASPLYPTRSLPKSSPFRKYSFQARGVPPPIRAYPSS</sequence>
<comment type="caution">
    <text evidence="1">The sequence shown here is derived from an EMBL/GenBank/DDBJ whole genome shotgun (WGS) entry which is preliminary data.</text>
</comment>